<evidence type="ECO:0000259" key="7">
    <source>
        <dbReference type="Pfam" id="PF04138"/>
    </source>
</evidence>
<comment type="subcellular location">
    <subcellularLocation>
        <location evidence="1">Membrane</location>
        <topology evidence="1">Multi-pass membrane protein</topology>
    </subcellularLocation>
</comment>
<evidence type="ECO:0000313" key="9">
    <source>
        <dbReference type="Proteomes" id="UP001589748"/>
    </source>
</evidence>
<comment type="caution">
    <text evidence="8">The sequence shown here is derived from an EMBL/GenBank/DDBJ whole genome shotgun (WGS) entry which is preliminary data.</text>
</comment>
<keyword evidence="5 6" id="KW-0472">Membrane</keyword>
<evidence type="ECO:0000256" key="1">
    <source>
        <dbReference type="ARBA" id="ARBA00004141"/>
    </source>
</evidence>
<dbReference type="PANTHER" id="PTHR38459:SF1">
    <property type="entry name" value="PROPHAGE BACTOPRENOL-LINKED GLUCOSE TRANSLOCASE HOMOLOG"/>
    <property type="match status" value="1"/>
</dbReference>
<keyword evidence="4 6" id="KW-1133">Transmembrane helix</keyword>
<dbReference type="Proteomes" id="UP001589748">
    <property type="component" value="Unassembled WGS sequence"/>
</dbReference>
<dbReference type="EMBL" id="JBHMDM010000004">
    <property type="protein sequence ID" value="MFB9376682.1"/>
    <property type="molecule type" value="Genomic_DNA"/>
</dbReference>
<feature type="transmembrane region" description="Helical" evidence="6">
    <location>
        <begin position="112"/>
        <end position="130"/>
    </location>
</feature>
<dbReference type="PANTHER" id="PTHR38459">
    <property type="entry name" value="PROPHAGE BACTOPRENOL-LINKED GLUCOSE TRANSLOCASE HOMOLOG"/>
    <property type="match status" value="1"/>
</dbReference>
<dbReference type="InterPro" id="IPR051401">
    <property type="entry name" value="GtrA_CellWall_Glycosyl"/>
</dbReference>
<organism evidence="8 9">
    <name type="scientific">Kineococcus gynurae</name>
    <dbReference type="NCBI Taxonomy" id="452979"/>
    <lineage>
        <taxon>Bacteria</taxon>
        <taxon>Bacillati</taxon>
        <taxon>Actinomycetota</taxon>
        <taxon>Actinomycetes</taxon>
        <taxon>Kineosporiales</taxon>
        <taxon>Kineosporiaceae</taxon>
        <taxon>Kineococcus</taxon>
    </lineage>
</organism>
<sequence>MRDLLGHHRVREVGRFLVTGGLAYLADVAVFNLLLLVFDVPSLWAKVVSSIIAIAVAFVGSRYYTWADRRSAHPGREYAMFLLLSVIAALLQIGCLWFSRHVLGLTSPLADNISSNIVGMAIATIFRFLTFRSLVFPAR</sequence>
<keyword evidence="9" id="KW-1185">Reference proteome</keyword>
<accession>A0ABV5LRG4</accession>
<dbReference type="RefSeq" id="WP_380135953.1">
    <property type="nucleotide sequence ID" value="NZ_JBHLUI010000003.1"/>
</dbReference>
<evidence type="ECO:0000256" key="4">
    <source>
        <dbReference type="ARBA" id="ARBA00022989"/>
    </source>
</evidence>
<dbReference type="InterPro" id="IPR007267">
    <property type="entry name" value="GtrA_DPMS_TM"/>
</dbReference>
<feature type="domain" description="GtrA/DPMS transmembrane" evidence="7">
    <location>
        <begin position="15"/>
        <end position="136"/>
    </location>
</feature>
<reference evidence="8 9" key="1">
    <citation type="submission" date="2024-09" db="EMBL/GenBank/DDBJ databases">
        <authorList>
            <person name="Sun Q."/>
            <person name="Mori K."/>
        </authorList>
    </citation>
    <scope>NUCLEOTIDE SEQUENCE [LARGE SCALE GENOMIC DNA]</scope>
    <source>
        <strain evidence="8 9">TISTR 1856</strain>
    </source>
</reference>
<protein>
    <submittedName>
        <fullName evidence="8">GtrA family protein</fullName>
    </submittedName>
</protein>
<evidence type="ECO:0000256" key="2">
    <source>
        <dbReference type="ARBA" id="ARBA00009399"/>
    </source>
</evidence>
<proteinExistence type="inferred from homology"/>
<gene>
    <name evidence="8" type="ORF">ACFFVI_06845</name>
</gene>
<dbReference type="Pfam" id="PF04138">
    <property type="entry name" value="GtrA_DPMS_TM"/>
    <property type="match status" value="1"/>
</dbReference>
<feature type="transmembrane region" description="Helical" evidence="6">
    <location>
        <begin position="16"/>
        <end position="38"/>
    </location>
</feature>
<evidence type="ECO:0000256" key="6">
    <source>
        <dbReference type="SAM" id="Phobius"/>
    </source>
</evidence>
<feature type="transmembrane region" description="Helical" evidence="6">
    <location>
        <begin position="44"/>
        <end position="66"/>
    </location>
</feature>
<comment type="similarity">
    <text evidence="2">Belongs to the GtrA family.</text>
</comment>
<name>A0ABV5LRG4_9ACTN</name>
<evidence type="ECO:0000256" key="5">
    <source>
        <dbReference type="ARBA" id="ARBA00023136"/>
    </source>
</evidence>
<evidence type="ECO:0000313" key="8">
    <source>
        <dbReference type="EMBL" id="MFB9376682.1"/>
    </source>
</evidence>
<evidence type="ECO:0000256" key="3">
    <source>
        <dbReference type="ARBA" id="ARBA00022692"/>
    </source>
</evidence>
<feature type="transmembrane region" description="Helical" evidence="6">
    <location>
        <begin position="78"/>
        <end position="100"/>
    </location>
</feature>
<keyword evidence="3 6" id="KW-0812">Transmembrane</keyword>